<dbReference type="AlphaFoldDB" id="M7AFY0"/>
<sequence>MFKSSAIASESFDAAKICVSSLTHLFISLASKLFSTLLSQALPGRDRSECLYQGCAKW</sequence>
<dbReference type="EMBL" id="KB608654">
    <property type="protein sequence ID" value="EMP23771.1"/>
    <property type="molecule type" value="Genomic_DNA"/>
</dbReference>
<keyword evidence="2" id="KW-1185">Reference proteome</keyword>
<organism evidence="1 2">
    <name type="scientific">Chelonia mydas</name>
    <name type="common">Green sea-turtle</name>
    <name type="synonym">Chelonia agassizi</name>
    <dbReference type="NCBI Taxonomy" id="8469"/>
    <lineage>
        <taxon>Eukaryota</taxon>
        <taxon>Metazoa</taxon>
        <taxon>Chordata</taxon>
        <taxon>Craniata</taxon>
        <taxon>Vertebrata</taxon>
        <taxon>Euteleostomi</taxon>
        <taxon>Archelosauria</taxon>
        <taxon>Testudinata</taxon>
        <taxon>Testudines</taxon>
        <taxon>Cryptodira</taxon>
        <taxon>Durocryptodira</taxon>
        <taxon>Americhelydia</taxon>
        <taxon>Chelonioidea</taxon>
        <taxon>Cheloniidae</taxon>
        <taxon>Chelonia</taxon>
    </lineage>
</organism>
<name>M7AFY0_CHEMY</name>
<gene>
    <name evidence="1" type="ORF">UY3_19213</name>
</gene>
<protein>
    <submittedName>
        <fullName evidence="1">Uncharacterized protein</fullName>
    </submittedName>
</protein>
<evidence type="ECO:0000313" key="2">
    <source>
        <dbReference type="Proteomes" id="UP000031443"/>
    </source>
</evidence>
<evidence type="ECO:0000313" key="1">
    <source>
        <dbReference type="EMBL" id="EMP23771.1"/>
    </source>
</evidence>
<reference evidence="2" key="1">
    <citation type="journal article" date="2013" name="Nat. Genet.">
        <title>The draft genomes of soft-shell turtle and green sea turtle yield insights into the development and evolution of the turtle-specific body plan.</title>
        <authorList>
            <person name="Wang Z."/>
            <person name="Pascual-Anaya J."/>
            <person name="Zadissa A."/>
            <person name="Li W."/>
            <person name="Niimura Y."/>
            <person name="Huang Z."/>
            <person name="Li C."/>
            <person name="White S."/>
            <person name="Xiong Z."/>
            <person name="Fang D."/>
            <person name="Wang B."/>
            <person name="Ming Y."/>
            <person name="Chen Y."/>
            <person name="Zheng Y."/>
            <person name="Kuraku S."/>
            <person name="Pignatelli M."/>
            <person name="Herrero J."/>
            <person name="Beal K."/>
            <person name="Nozawa M."/>
            <person name="Li Q."/>
            <person name="Wang J."/>
            <person name="Zhang H."/>
            <person name="Yu L."/>
            <person name="Shigenobu S."/>
            <person name="Wang J."/>
            <person name="Liu J."/>
            <person name="Flicek P."/>
            <person name="Searle S."/>
            <person name="Wang J."/>
            <person name="Kuratani S."/>
            <person name="Yin Y."/>
            <person name="Aken B."/>
            <person name="Zhang G."/>
            <person name="Irie N."/>
        </authorList>
    </citation>
    <scope>NUCLEOTIDE SEQUENCE [LARGE SCALE GENOMIC DNA]</scope>
</reference>
<dbReference type="Proteomes" id="UP000031443">
    <property type="component" value="Unassembled WGS sequence"/>
</dbReference>
<proteinExistence type="predicted"/>
<accession>M7AFY0</accession>